<comment type="pathway">
    <text evidence="1 8 13">Porphyrin-containing compound metabolism; protoporphyrin-IX biosynthesis; 5-aminolevulinate from L-glutamyl-tRNA(Glu): step 1/2.</text>
</comment>
<comment type="subunit">
    <text evidence="8">Homodimer.</text>
</comment>
<comment type="function">
    <text evidence="8">Catalyzes the NADPH-dependent reduction of glutamyl-tRNA(Glu) to glutamate 1-semialdehyde (GSA).</text>
</comment>
<dbReference type="Gene3D" id="3.30.460.30">
    <property type="entry name" value="Glutamyl-tRNA reductase, N-terminal domain"/>
    <property type="match status" value="1"/>
</dbReference>
<dbReference type="PROSITE" id="PS00747">
    <property type="entry name" value="GLUTR"/>
    <property type="match status" value="1"/>
</dbReference>
<feature type="domain" description="Glutamyl-tRNA reductase N-terminal" evidence="16">
    <location>
        <begin position="9"/>
        <end position="147"/>
    </location>
</feature>
<dbReference type="Pfam" id="PF00745">
    <property type="entry name" value="GlutR_dimer"/>
    <property type="match status" value="1"/>
</dbReference>
<dbReference type="PIRSF" id="PIRSF000445">
    <property type="entry name" value="4pyrrol_synth_GluRdtase"/>
    <property type="match status" value="1"/>
</dbReference>
<evidence type="ECO:0000256" key="10">
    <source>
        <dbReference type="PIRSR" id="PIRSR000445-2"/>
    </source>
</evidence>
<proteinExistence type="inferred from homology"/>
<comment type="miscellaneous">
    <text evidence="8">During catalysis, the active site Cys acts as a nucleophile attacking the alpha-carbonyl group of tRNA-bound glutamate with the formation of a thioester intermediate between enzyme and glutamate, and the concomitant release of tRNA(Glu). The thioester intermediate is finally reduced by direct hydride transfer from NADPH, to form the product GSA.</text>
</comment>
<evidence type="ECO:0000259" key="15">
    <source>
        <dbReference type="Pfam" id="PF01488"/>
    </source>
</evidence>
<dbReference type="OrthoDB" id="110209at2"/>
<keyword evidence="6 8" id="KW-0627">Porphyrin biosynthesis</keyword>
<evidence type="ECO:0000256" key="12">
    <source>
        <dbReference type="PIRSR" id="PIRSR000445-4"/>
    </source>
</evidence>
<dbReference type="InterPro" id="IPR000343">
    <property type="entry name" value="4pyrrol_synth_GluRdtase"/>
</dbReference>
<dbReference type="InterPro" id="IPR006151">
    <property type="entry name" value="Shikm_DH/Glu-tRNA_Rdtase"/>
</dbReference>
<dbReference type="InterPro" id="IPR018214">
    <property type="entry name" value="GluRdtase_CS"/>
</dbReference>
<feature type="domain" description="Quinate/shikimate 5-dehydrogenase/glutamyl-tRNA reductase" evidence="15">
    <location>
        <begin position="170"/>
        <end position="288"/>
    </location>
</feature>
<accession>A0A0B5QJA9</accession>
<feature type="binding site" evidence="8 10">
    <location>
        <position position="101"/>
    </location>
    <ligand>
        <name>substrate</name>
    </ligand>
</feature>
<evidence type="ECO:0000256" key="9">
    <source>
        <dbReference type="PIRSR" id="PIRSR000445-1"/>
    </source>
</evidence>
<organism evidence="17 18">
    <name type="scientific">Clostridium beijerinckii</name>
    <name type="common">Clostridium MP</name>
    <dbReference type="NCBI Taxonomy" id="1520"/>
    <lineage>
        <taxon>Bacteria</taxon>
        <taxon>Bacillati</taxon>
        <taxon>Bacillota</taxon>
        <taxon>Clostridia</taxon>
        <taxon>Eubacteriales</taxon>
        <taxon>Clostridiaceae</taxon>
        <taxon>Clostridium</taxon>
    </lineage>
</organism>
<feature type="binding site" evidence="8 10">
    <location>
        <position position="112"/>
    </location>
    <ligand>
        <name>substrate</name>
    </ligand>
</feature>
<feature type="binding site" evidence="8 10">
    <location>
        <begin position="45"/>
        <end position="48"/>
    </location>
    <ligand>
        <name>substrate</name>
    </ligand>
</feature>
<evidence type="ECO:0000259" key="14">
    <source>
        <dbReference type="Pfam" id="PF00745"/>
    </source>
</evidence>
<evidence type="ECO:0000313" key="18">
    <source>
        <dbReference type="Proteomes" id="UP000031866"/>
    </source>
</evidence>
<dbReference type="InterPro" id="IPR015895">
    <property type="entry name" value="4pyrrol_synth_GluRdtase_N"/>
</dbReference>
<evidence type="ECO:0000256" key="2">
    <source>
        <dbReference type="ARBA" id="ARBA00005916"/>
    </source>
</evidence>
<protein>
    <recommendedName>
        <fullName evidence="3 8">Glutamyl-tRNA reductase</fullName>
        <shortName evidence="8">GluTR</shortName>
        <ecNumber evidence="3 8">1.2.1.70</ecNumber>
    </recommendedName>
</protein>
<feature type="binding site" evidence="8 11">
    <location>
        <begin position="177"/>
        <end position="182"/>
    </location>
    <ligand>
        <name>NADP(+)</name>
        <dbReference type="ChEBI" id="CHEBI:58349"/>
    </ligand>
</feature>
<comment type="catalytic activity">
    <reaction evidence="7 8 13">
        <text>(S)-4-amino-5-oxopentanoate + tRNA(Glu) + NADP(+) = L-glutamyl-tRNA(Glu) + NADPH + H(+)</text>
        <dbReference type="Rhea" id="RHEA:12344"/>
        <dbReference type="Rhea" id="RHEA-COMP:9663"/>
        <dbReference type="Rhea" id="RHEA-COMP:9680"/>
        <dbReference type="ChEBI" id="CHEBI:15378"/>
        <dbReference type="ChEBI" id="CHEBI:57501"/>
        <dbReference type="ChEBI" id="CHEBI:57783"/>
        <dbReference type="ChEBI" id="CHEBI:58349"/>
        <dbReference type="ChEBI" id="CHEBI:78442"/>
        <dbReference type="ChEBI" id="CHEBI:78520"/>
        <dbReference type="EC" id="1.2.1.70"/>
    </reaction>
</comment>
<keyword evidence="4 8" id="KW-0521">NADP</keyword>
<dbReference type="AlphaFoldDB" id="A0A0B5QJA9"/>
<dbReference type="Pfam" id="PF01488">
    <property type="entry name" value="Shikimate_DH"/>
    <property type="match status" value="1"/>
</dbReference>
<dbReference type="SUPFAM" id="SSF69742">
    <property type="entry name" value="Glutamyl tRNA-reductase catalytic, N-terminal domain"/>
    <property type="match status" value="1"/>
</dbReference>
<dbReference type="Gene3D" id="3.40.50.720">
    <property type="entry name" value="NAD(P)-binding Rossmann-like Domain"/>
    <property type="match status" value="1"/>
</dbReference>
<evidence type="ECO:0000256" key="4">
    <source>
        <dbReference type="ARBA" id="ARBA00022857"/>
    </source>
</evidence>
<feature type="domain" description="Tetrapyrrole biosynthesis glutamyl-tRNA reductase dimerisation" evidence="14">
    <location>
        <begin position="304"/>
        <end position="397"/>
    </location>
</feature>
<name>A0A0B5QJA9_CLOBE</name>
<dbReference type="InterPro" id="IPR036291">
    <property type="entry name" value="NAD(P)-bd_dom_sf"/>
</dbReference>
<dbReference type="EMBL" id="CP010086">
    <property type="protein sequence ID" value="AJG98027.1"/>
    <property type="molecule type" value="Genomic_DNA"/>
</dbReference>
<dbReference type="PANTHER" id="PTHR43013">
    <property type="entry name" value="GLUTAMYL-TRNA REDUCTASE"/>
    <property type="match status" value="1"/>
</dbReference>
<dbReference type="HAMAP" id="MF_00087">
    <property type="entry name" value="Glu_tRNA_reductase"/>
    <property type="match status" value="1"/>
</dbReference>
<dbReference type="NCBIfam" id="TIGR01035">
    <property type="entry name" value="hemA"/>
    <property type="match status" value="1"/>
</dbReference>
<comment type="domain">
    <text evidence="8">Possesses an unusual extended V-shaped dimeric structure with each monomer consisting of three distinct domains arranged along a curved 'spinal' alpha-helix. The N-terminal catalytic domain specifically recognizes the glutamate moiety of the substrate. The second domain is the NADPH-binding domain, and the third C-terminal domain is responsible for dimerization.</text>
</comment>
<evidence type="ECO:0000256" key="5">
    <source>
        <dbReference type="ARBA" id="ARBA00023002"/>
    </source>
</evidence>
<evidence type="ECO:0000256" key="1">
    <source>
        <dbReference type="ARBA" id="ARBA00005059"/>
    </source>
</evidence>
<dbReference type="Proteomes" id="UP000031866">
    <property type="component" value="Chromosome"/>
</dbReference>
<dbReference type="GO" id="GO:0050661">
    <property type="term" value="F:NADP binding"/>
    <property type="evidence" value="ECO:0007669"/>
    <property type="project" value="InterPro"/>
</dbReference>
<evidence type="ECO:0000313" key="17">
    <source>
        <dbReference type="EMBL" id="AJG98027.1"/>
    </source>
</evidence>
<gene>
    <name evidence="8" type="primary">hemA</name>
    <name evidence="17" type="ORF">LF65_01415</name>
</gene>
<keyword evidence="5 8" id="KW-0560">Oxidoreductase</keyword>
<dbReference type="KEGG" id="cbei:LF65_01415"/>
<evidence type="ECO:0000256" key="6">
    <source>
        <dbReference type="ARBA" id="ARBA00023244"/>
    </source>
</evidence>
<feature type="binding site" evidence="8 10">
    <location>
        <begin position="106"/>
        <end position="108"/>
    </location>
    <ligand>
        <name>substrate</name>
    </ligand>
</feature>
<dbReference type="Pfam" id="PF05201">
    <property type="entry name" value="GlutR_N"/>
    <property type="match status" value="1"/>
</dbReference>
<dbReference type="RefSeq" id="WP_041895120.1">
    <property type="nucleotide sequence ID" value="NZ_CP010086.2"/>
</dbReference>
<evidence type="ECO:0000256" key="13">
    <source>
        <dbReference type="RuleBase" id="RU000584"/>
    </source>
</evidence>
<dbReference type="InterPro" id="IPR015896">
    <property type="entry name" value="4pyrrol_synth_GluRdtase_dimer"/>
</dbReference>
<dbReference type="GO" id="GO:0019353">
    <property type="term" value="P:protoporphyrinogen IX biosynthetic process from glutamate"/>
    <property type="evidence" value="ECO:0007669"/>
    <property type="project" value="TreeGrafter"/>
</dbReference>
<dbReference type="SUPFAM" id="SSF51735">
    <property type="entry name" value="NAD(P)-binding Rossmann-fold domains"/>
    <property type="match status" value="1"/>
</dbReference>
<reference evidence="18" key="1">
    <citation type="submission" date="2014-12" db="EMBL/GenBank/DDBJ databases">
        <title>Genome sequence of Clostridium beijerinckii strain 59B.</title>
        <authorList>
            <person name="Little G.T."/>
            <person name="Minton N.P."/>
        </authorList>
    </citation>
    <scope>NUCLEOTIDE SEQUENCE [LARGE SCALE GENOMIC DNA]</scope>
    <source>
        <strain evidence="18">59B</strain>
    </source>
</reference>
<dbReference type="FunFam" id="3.30.460.30:FF:000001">
    <property type="entry name" value="Glutamyl-tRNA reductase"/>
    <property type="match status" value="1"/>
</dbReference>
<dbReference type="UniPathway" id="UPA00251">
    <property type="reaction ID" value="UER00316"/>
</dbReference>
<dbReference type="GO" id="GO:0008883">
    <property type="term" value="F:glutamyl-tRNA reductase activity"/>
    <property type="evidence" value="ECO:0007669"/>
    <property type="project" value="UniProtKB-UniRule"/>
</dbReference>
<evidence type="ECO:0000256" key="3">
    <source>
        <dbReference type="ARBA" id="ARBA00012970"/>
    </source>
</evidence>
<evidence type="ECO:0000256" key="7">
    <source>
        <dbReference type="ARBA" id="ARBA00047464"/>
    </source>
</evidence>
<feature type="site" description="Important for activity" evidence="8 12">
    <location>
        <position position="91"/>
    </location>
</feature>
<comment type="similarity">
    <text evidence="2 8 13">Belongs to the glutamyl-tRNA reductase family.</text>
</comment>
<evidence type="ECO:0000259" key="16">
    <source>
        <dbReference type="Pfam" id="PF05201"/>
    </source>
</evidence>
<dbReference type="PANTHER" id="PTHR43013:SF1">
    <property type="entry name" value="GLUTAMYL-TRNA REDUCTASE"/>
    <property type="match status" value="1"/>
</dbReference>
<feature type="active site" description="Nucleophile" evidence="8 9">
    <location>
        <position position="46"/>
    </location>
</feature>
<sequence length="401" mass="46824">MIGLIGIRKNTPLEIREKFIVKSKKYNEYFGELLKELNEVVILATCNRTEIYFNASLNEEELLKKIFDIFNWDYEYKKYVFITNNKDAYRHLFEVCSGFHSKILGEDQILGQVKDAYEEALEFKAVSLELHRLFQEAITCGKRFRKEAKLFEIPVSSSSIVVSEAIKRECTKFMVLGYGEVGQLVMKYLLSHKIQTVYLVVRNSKIKDEIQDERVKVITFEEKNKYINSIECIISCTSAPHPVVKAEDISESGSRLVIYDLSVPRDVEKEVALLSSTEVYNIDTISRIDDENKKLRKDKMEENRHIMNKYLKEYDEWLKLRSISHVIKNLKTVGNDVYEKRVQTFSHKSKDKNDIALAHKLIKSTSDFYINRAIEVIKEETLKGCGEEWIGIIEKIFMTKE</sequence>
<dbReference type="EC" id="1.2.1.70" evidence="3 8"/>
<evidence type="ECO:0000256" key="11">
    <source>
        <dbReference type="PIRSR" id="PIRSR000445-3"/>
    </source>
</evidence>
<dbReference type="InterPro" id="IPR036343">
    <property type="entry name" value="GluRdtase_N_sf"/>
</dbReference>
<dbReference type="STRING" id="1520.LF65_01415"/>
<evidence type="ECO:0000256" key="8">
    <source>
        <dbReference type="HAMAP-Rule" id="MF_00087"/>
    </source>
</evidence>